<dbReference type="EMBL" id="VICG01000007">
    <property type="protein sequence ID" value="KAA8570124.1"/>
    <property type="molecule type" value="Genomic_DNA"/>
</dbReference>
<evidence type="ECO:0000256" key="4">
    <source>
        <dbReference type="ARBA" id="ARBA00022679"/>
    </source>
</evidence>
<name>A0A5M9JKW9_MONFR</name>
<dbReference type="AlphaFoldDB" id="A0A5M9JKW9"/>
<gene>
    <name evidence="7" type="ORF">EYC84_002455</name>
</gene>
<comment type="pathway">
    <text evidence="1">Protein modification; protein lipoylation via endogenous pathway; protein N(6)-(lipoyl)lysine from octanoyl-[acyl-carrier-protein]: step 1/2.</text>
</comment>
<dbReference type="InterPro" id="IPR045864">
    <property type="entry name" value="aa-tRNA-synth_II/BPL/LPL"/>
</dbReference>
<dbReference type="PROSITE" id="PS01313">
    <property type="entry name" value="LIPB"/>
    <property type="match status" value="1"/>
</dbReference>
<evidence type="ECO:0000313" key="7">
    <source>
        <dbReference type="EMBL" id="KAA8570124.1"/>
    </source>
</evidence>
<dbReference type="Proteomes" id="UP000322873">
    <property type="component" value="Unassembled WGS sequence"/>
</dbReference>
<protein>
    <recommendedName>
        <fullName evidence="3">lipoyl(octanoyl) transferase</fullName>
        <ecNumber evidence="3">2.3.1.181</ecNumber>
    </recommendedName>
</protein>
<reference evidence="7 8" key="1">
    <citation type="submission" date="2019-06" db="EMBL/GenBank/DDBJ databases">
        <title>Genome Sequence of the Brown Rot Fungal Pathogen Monilinia fructicola.</title>
        <authorList>
            <person name="De Miccolis Angelini R.M."/>
            <person name="Landi L."/>
            <person name="Abate D."/>
            <person name="Pollastro S."/>
            <person name="Romanazzi G."/>
            <person name="Faretra F."/>
        </authorList>
    </citation>
    <scope>NUCLEOTIDE SEQUENCE [LARGE SCALE GENOMIC DNA]</scope>
    <source>
        <strain evidence="7 8">Mfrc123</strain>
    </source>
</reference>
<keyword evidence="5" id="KW-0012">Acyltransferase</keyword>
<dbReference type="UniPathway" id="UPA00538">
    <property type="reaction ID" value="UER00592"/>
</dbReference>
<keyword evidence="8" id="KW-1185">Reference proteome</keyword>
<accession>A0A5M9JKW9</accession>
<comment type="similarity">
    <text evidence="2">Belongs to the LipB family.</text>
</comment>
<dbReference type="InterPro" id="IPR004143">
    <property type="entry name" value="BPL_LPL_catalytic"/>
</dbReference>
<dbReference type="Gene3D" id="3.30.930.10">
    <property type="entry name" value="Bira Bifunctional Protein, Domain 2"/>
    <property type="match status" value="1"/>
</dbReference>
<dbReference type="NCBIfam" id="TIGR00214">
    <property type="entry name" value="lipB"/>
    <property type="match status" value="1"/>
</dbReference>
<dbReference type="InterPro" id="IPR000544">
    <property type="entry name" value="Octanoyltransferase"/>
</dbReference>
<evidence type="ECO:0000256" key="3">
    <source>
        <dbReference type="ARBA" id="ARBA00012334"/>
    </source>
</evidence>
<dbReference type="GO" id="GO:0033819">
    <property type="term" value="F:lipoyl(octanoyl) transferase activity"/>
    <property type="evidence" value="ECO:0007669"/>
    <property type="project" value="UniProtKB-EC"/>
</dbReference>
<evidence type="ECO:0000256" key="1">
    <source>
        <dbReference type="ARBA" id="ARBA00004821"/>
    </source>
</evidence>
<dbReference type="SUPFAM" id="SSF55681">
    <property type="entry name" value="Class II aaRS and biotin synthetases"/>
    <property type="match status" value="1"/>
</dbReference>
<keyword evidence="4" id="KW-0808">Transferase</keyword>
<feature type="domain" description="BPL/LPL catalytic" evidence="6">
    <location>
        <begin position="90"/>
        <end position="303"/>
    </location>
</feature>
<dbReference type="GO" id="GO:0009249">
    <property type="term" value="P:protein lipoylation"/>
    <property type="evidence" value="ECO:0007669"/>
    <property type="project" value="InterPro"/>
</dbReference>
<dbReference type="Pfam" id="PF21948">
    <property type="entry name" value="LplA-B_cat"/>
    <property type="match status" value="1"/>
</dbReference>
<dbReference type="PANTHER" id="PTHR10993:SF7">
    <property type="entry name" value="LIPOYLTRANSFERASE 2, MITOCHONDRIAL-RELATED"/>
    <property type="match status" value="1"/>
</dbReference>
<evidence type="ECO:0000259" key="6">
    <source>
        <dbReference type="PROSITE" id="PS51733"/>
    </source>
</evidence>
<dbReference type="VEuPathDB" id="FungiDB:MFRU_005g02610"/>
<evidence type="ECO:0000256" key="2">
    <source>
        <dbReference type="ARBA" id="ARBA00007907"/>
    </source>
</evidence>
<sequence length="372" mass="41868">MDDGWWMMDEDQDEKDLLRRNEADQIFCKMPIEEKVRIKAEIEMAGQLVVGTRGITPFHIAQIIQSTLVNKLLEYKKKTSIPQHAHLIPPVPPPTILTFQSTPVYTTGRRELQTPLSETLLKTLREPLTPVSTSHLPTIHDSFTISGSEEQRAEVVQTPRGGLITFHGPGQLVIYPVIDLLTFPNLGAKCYVNLLEEATIQLLRKHGLEVMGRTENPGVWINKEEKIASLGVHLRRHVSSYGVGLNLILERGWWDRIKACGLDGKRIVGMNDEFFEEKLEPLIKDKLKDPTFTAQSWVKEFANGLGRLGRGEKCDGSESVSLREENVGKECEWSGWGDIPDEVKQLIPIDIRGGNELKISTGGGFVQYRAWG</sequence>
<dbReference type="PANTHER" id="PTHR10993">
    <property type="entry name" value="OCTANOYLTRANSFERASE"/>
    <property type="match status" value="1"/>
</dbReference>
<evidence type="ECO:0000313" key="8">
    <source>
        <dbReference type="Proteomes" id="UP000322873"/>
    </source>
</evidence>
<dbReference type="EC" id="2.3.1.181" evidence="3"/>
<proteinExistence type="inferred from homology"/>
<dbReference type="InterPro" id="IPR020605">
    <property type="entry name" value="Octanoyltransferase_CS"/>
</dbReference>
<comment type="caution">
    <text evidence="7">The sequence shown here is derived from an EMBL/GenBank/DDBJ whole genome shotgun (WGS) entry which is preliminary data.</text>
</comment>
<evidence type="ECO:0000256" key="5">
    <source>
        <dbReference type="ARBA" id="ARBA00023315"/>
    </source>
</evidence>
<dbReference type="PROSITE" id="PS51733">
    <property type="entry name" value="BPL_LPL_CATALYTIC"/>
    <property type="match status" value="1"/>
</dbReference>
<organism evidence="7 8">
    <name type="scientific">Monilinia fructicola</name>
    <name type="common">Brown rot fungus</name>
    <name type="synonym">Ciboria fructicola</name>
    <dbReference type="NCBI Taxonomy" id="38448"/>
    <lineage>
        <taxon>Eukaryota</taxon>
        <taxon>Fungi</taxon>
        <taxon>Dikarya</taxon>
        <taxon>Ascomycota</taxon>
        <taxon>Pezizomycotina</taxon>
        <taxon>Leotiomycetes</taxon>
        <taxon>Helotiales</taxon>
        <taxon>Sclerotiniaceae</taxon>
        <taxon>Monilinia</taxon>
    </lineage>
</organism>